<evidence type="ECO:0000313" key="4">
    <source>
        <dbReference type="Proteomes" id="UP000636800"/>
    </source>
</evidence>
<keyword evidence="4" id="KW-1185">Reference proteome</keyword>
<protein>
    <submittedName>
        <fullName evidence="3">Uncharacterized protein</fullName>
    </submittedName>
</protein>
<gene>
    <name evidence="3" type="ORF">HPP92_019061</name>
    <name evidence="2" type="ORF">HPP92_019583</name>
</gene>
<feature type="region of interest" description="Disordered" evidence="1">
    <location>
        <begin position="1"/>
        <end position="32"/>
    </location>
</feature>
<comment type="caution">
    <text evidence="3">The sequence shown here is derived from an EMBL/GenBank/DDBJ whole genome shotgun (WGS) entry which is preliminary data.</text>
</comment>
<reference evidence="4 5" key="1">
    <citation type="journal article" date="2020" name="Nat. Food">
        <title>A phased Vanilla planifolia genome enables genetic improvement of flavour and production.</title>
        <authorList>
            <person name="Hasing T."/>
            <person name="Tang H."/>
            <person name="Brym M."/>
            <person name="Khazi F."/>
            <person name="Huang T."/>
            <person name="Chambers A.H."/>
        </authorList>
    </citation>
    <scope>NUCLEOTIDE SEQUENCE [LARGE SCALE GENOMIC DNA]</scope>
    <source>
        <tissue evidence="3">Leaf</tissue>
    </source>
</reference>
<proteinExistence type="predicted"/>
<sequence>MTDPTTEDLSGLTKSITSSSGALRPSSSSPSYLNSLAVSSFCSSVRWGDRMRWELTGGRRDGRIQKCWLALGGDLGEDIDAV</sequence>
<accession>A0A835Q8T7</accession>
<organism evidence="3 5">
    <name type="scientific">Vanilla planifolia</name>
    <name type="common">Vanilla</name>
    <dbReference type="NCBI Taxonomy" id="51239"/>
    <lineage>
        <taxon>Eukaryota</taxon>
        <taxon>Viridiplantae</taxon>
        <taxon>Streptophyta</taxon>
        <taxon>Embryophyta</taxon>
        <taxon>Tracheophyta</taxon>
        <taxon>Spermatophyta</taxon>
        <taxon>Magnoliopsida</taxon>
        <taxon>Liliopsida</taxon>
        <taxon>Asparagales</taxon>
        <taxon>Orchidaceae</taxon>
        <taxon>Vanilloideae</taxon>
        <taxon>Vanilleae</taxon>
        <taxon>Vanilla</taxon>
    </lineage>
</organism>
<evidence type="ECO:0000313" key="2">
    <source>
        <dbReference type="EMBL" id="KAG0463514.1"/>
    </source>
</evidence>
<dbReference type="Proteomes" id="UP000639772">
    <property type="component" value="Chromosome 10"/>
</dbReference>
<feature type="compositionally biased region" description="Low complexity" evidence="1">
    <location>
        <begin position="18"/>
        <end position="32"/>
    </location>
</feature>
<dbReference type="EMBL" id="JADCNL010000010">
    <property type="protein sequence ID" value="KAG0463514.1"/>
    <property type="molecule type" value="Genomic_DNA"/>
</dbReference>
<evidence type="ECO:0000256" key="1">
    <source>
        <dbReference type="SAM" id="MobiDB-lite"/>
    </source>
</evidence>
<dbReference type="EMBL" id="JADCNM010000010">
    <property type="protein sequence ID" value="KAG0464897.1"/>
    <property type="molecule type" value="Genomic_DNA"/>
</dbReference>
<name>A0A835Q8T7_VANPL</name>
<dbReference type="AlphaFoldDB" id="A0A835Q8T7"/>
<evidence type="ECO:0000313" key="3">
    <source>
        <dbReference type="EMBL" id="KAG0464897.1"/>
    </source>
</evidence>
<evidence type="ECO:0000313" key="5">
    <source>
        <dbReference type="Proteomes" id="UP000639772"/>
    </source>
</evidence>
<dbReference type="Proteomes" id="UP000636800">
    <property type="component" value="Chromosome 10"/>
</dbReference>